<name>A0AAE1SVT1_9SOLA</name>
<dbReference type="EMBL" id="JAVYJV010000002">
    <property type="protein sequence ID" value="KAK4377100.1"/>
    <property type="molecule type" value="Genomic_DNA"/>
</dbReference>
<sequence>MSEFIGLFAIDEHDWFVSGGFWECFRCRIEVFCYISLLVFNVRYSKTNIHSGGSILAEGWSLKQKSRKWDVLQQRNWVCFGEG</sequence>
<reference evidence="1" key="1">
    <citation type="submission" date="2023-12" db="EMBL/GenBank/DDBJ databases">
        <title>Genome assembly of Anisodus tanguticus.</title>
        <authorList>
            <person name="Wang Y.-J."/>
        </authorList>
    </citation>
    <scope>NUCLEOTIDE SEQUENCE</scope>
    <source>
        <strain evidence="1">KB-2021</strain>
        <tissue evidence="1">Leaf</tissue>
    </source>
</reference>
<gene>
    <name evidence="1" type="ORF">RND71_003396</name>
</gene>
<evidence type="ECO:0000313" key="1">
    <source>
        <dbReference type="EMBL" id="KAK4377100.1"/>
    </source>
</evidence>
<comment type="caution">
    <text evidence="1">The sequence shown here is derived from an EMBL/GenBank/DDBJ whole genome shotgun (WGS) entry which is preliminary data.</text>
</comment>
<evidence type="ECO:0000313" key="2">
    <source>
        <dbReference type="Proteomes" id="UP001291623"/>
    </source>
</evidence>
<organism evidence="1 2">
    <name type="scientific">Anisodus tanguticus</name>
    <dbReference type="NCBI Taxonomy" id="243964"/>
    <lineage>
        <taxon>Eukaryota</taxon>
        <taxon>Viridiplantae</taxon>
        <taxon>Streptophyta</taxon>
        <taxon>Embryophyta</taxon>
        <taxon>Tracheophyta</taxon>
        <taxon>Spermatophyta</taxon>
        <taxon>Magnoliopsida</taxon>
        <taxon>eudicotyledons</taxon>
        <taxon>Gunneridae</taxon>
        <taxon>Pentapetalae</taxon>
        <taxon>asterids</taxon>
        <taxon>lamiids</taxon>
        <taxon>Solanales</taxon>
        <taxon>Solanaceae</taxon>
        <taxon>Solanoideae</taxon>
        <taxon>Hyoscyameae</taxon>
        <taxon>Anisodus</taxon>
    </lineage>
</organism>
<keyword evidence="2" id="KW-1185">Reference proteome</keyword>
<accession>A0AAE1SVT1</accession>
<dbReference type="AlphaFoldDB" id="A0AAE1SVT1"/>
<proteinExistence type="predicted"/>
<protein>
    <submittedName>
        <fullName evidence="1">Uncharacterized protein</fullName>
    </submittedName>
</protein>
<dbReference type="Proteomes" id="UP001291623">
    <property type="component" value="Unassembled WGS sequence"/>
</dbReference>